<dbReference type="CDD" id="cd14948">
    <property type="entry name" value="BACON"/>
    <property type="match status" value="2"/>
</dbReference>
<organism evidence="2 3">
    <name type="scientific">Alistipes shahii</name>
    <dbReference type="NCBI Taxonomy" id="328814"/>
    <lineage>
        <taxon>Bacteria</taxon>
        <taxon>Pseudomonadati</taxon>
        <taxon>Bacteroidota</taxon>
        <taxon>Bacteroidia</taxon>
        <taxon>Bacteroidales</taxon>
        <taxon>Rikenellaceae</taxon>
        <taxon>Alistipes</taxon>
    </lineage>
</organism>
<dbReference type="AlphaFoldDB" id="A0A5B3G984"/>
<dbReference type="EMBL" id="VVXK01000010">
    <property type="protein sequence ID" value="KAA2370071.1"/>
    <property type="molecule type" value="Genomic_DNA"/>
</dbReference>
<name>A0A5B3G984_9BACT</name>
<comment type="caution">
    <text evidence="2">The sequence shown here is derived from an EMBL/GenBank/DDBJ whole genome shotgun (WGS) entry which is preliminary data.</text>
</comment>
<evidence type="ECO:0000313" key="3">
    <source>
        <dbReference type="Proteomes" id="UP000323567"/>
    </source>
</evidence>
<evidence type="ECO:0000313" key="2">
    <source>
        <dbReference type="EMBL" id="KAA2370071.1"/>
    </source>
</evidence>
<dbReference type="Gene3D" id="2.60.40.10">
    <property type="entry name" value="Immunoglobulins"/>
    <property type="match status" value="2"/>
</dbReference>
<dbReference type="Proteomes" id="UP000323567">
    <property type="component" value="Unassembled WGS sequence"/>
</dbReference>
<gene>
    <name evidence="2" type="ORF">F2Y13_08355</name>
</gene>
<sequence>MRRCFTLLTVLVLCASSGCDDKNKEEVADVIVLSRSSVAFAQKGGTTTVAVATPSDWKVSCPDDWVTLASEEGLLTISAASNTTDNVRNSKITVETAGDKQEIAVHQAFSWETVLLSTTASEEISLDSEGESVLFTVVSNGQWSVTSDADWVSVESDPVSGTVRVGAPRNPDAHRNATLTVRATKGSATESCKVTVSQISREENPYYQMLGYYGLHAENWYYGREPIGVSGTGTFCSVEEKEYRKSFYIKNLFLTGTVVEATYDKNTQTMSIELGRLCYTREISPTVSRFHYLYSINMQGGGFHNGMLTGRLGEGYNDDADETRKAILLNGFESPYTTLGIIGYQEQQWLSFGDLYYATGTMYLVDWDIPADTGTAPTSVTRAADGIAPSGSTFPVSKH</sequence>
<feature type="domain" description="BACON" evidence="1">
    <location>
        <begin position="56"/>
        <end position="108"/>
    </location>
</feature>
<dbReference type="InterPro" id="IPR024361">
    <property type="entry name" value="BACON"/>
</dbReference>
<dbReference type="Pfam" id="PF13004">
    <property type="entry name" value="BACON"/>
    <property type="match status" value="2"/>
</dbReference>
<protein>
    <submittedName>
        <fullName evidence="2">BACON domain-containing protein</fullName>
    </submittedName>
</protein>
<dbReference type="PROSITE" id="PS51257">
    <property type="entry name" value="PROKAR_LIPOPROTEIN"/>
    <property type="match status" value="1"/>
</dbReference>
<dbReference type="RefSeq" id="WP_149887354.1">
    <property type="nucleotide sequence ID" value="NZ_VVXK01000010.1"/>
</dbReference>
<feature type="domain" description="BACON" evidence="1">
    <location>
        <begin position="143"/>
        <end position="198"/>
    </location>
</feature>
<accession>A0A5B3G984</accession>
<proteinExistence type="predicted"/>
<dbReference type="InterPro" id="IPR013783">
    <property type="entry name" value="Ig-like_fold"/>
</dbReference>
<evidence type="ECO:0000259" key="1">
    <source>
        <dbReference type="Pfam" id="PF13004"/>
    </source>
</evidence>
<reference evidence="2 3" key="1">
    <citation type="journal article" date="2019" name="Nat. Med.">
        <title>A library of human gut bacterial isolates paired with longitudinal multiomics data enables mechanistic microbiome research.</title>
        <authorList>
            <person name="Poyet M."/>
            <person name="Groussin M."/>
            <person name="Gibbons S.M."/>
            <person name="Avila-Pacheco J."/>
            <person name="Jiang X."/>
            <person name="Kearney S.M."/>
            <person name="Perrotta A.R."/>
            <person name="Berdy B."/>
            <person name="Zhao S."/>
            <person name="Lieberman T.D."/>
            <person name="Swanson P.K."/>
            <person name="Smith M."/>
            <person name="Roesemann S."/>
            <person name="Alexander J.E."/>
            <person name="Rich S.A."/>
            <person name="Livny J."/>
            <person name="Vlamakis H."/>
            <person name="Clish C."/>
            <person name="Bullock K."/>
            <person name="Deik A."/>
            <person name="Scott J."/>
            <person name="Pierce K.A."/>
            <person name="Xavier R.J."/>
            <person name="Alm E.J."/>
        </authorList>
    </citation>
    <scope>NUCLEOTIDE SEQUENCE [LARGE SCALE GENOMIC DNA]</scope>
    <source>
        <strain evidence="2 3">BIOML-A2</strain>
    </source>
</reference>